<name>A0A9D1Z2N3_9FIRM</name>
<feature type="non-terminal residue" evidence="1">
    <location>
        <position position="1"/>
    </location>
</feature>
<gene>
    <name evidence="1" type="ORF">H9826_02725</name>
</gene>
<evidence type="ECO:0000313" key="2">
    <source>
        <dbReference type="Proteomes" id="UP000886824"/>
    </source>
</evidence>
<organism evidence="1 2">
    <name type="scientific">Candidatus Intestinimonas merdavium</name>
    <dbReference type="NCBI Taxonomy" id="2838622"/>
    <lineage>
        <taxon>Bacteria</taxon>
        <taxon>Bacillati</taxon>
        <taxon>Bacillota</taxon>
        <taxon>Clostridia</taxon>
        <taxon>Eubacteriales</taxon>
        <taxon>Intestinimonas</taxon>
    </lineage>
</organism>
<dbReference type="AlphaFoldDB" id="A0A9D1Z2N3"/>
<comment type="caution">
    <text evidence="1">The sequence shown here is derived from an EMBL/GenBank/DDBJ whole genome shotgun (WGS) entry which is preliminary data.</text>
</comment>
<reference evidence="1" key="1">
    <citation type="journal article" date="2021" name="PeerJ">
        <title>Extensive microbial diversity within the chicken gut microbiome revealed by metagenomics and culture.</title>
        <authorList>
            <person name="Gilroy R."/>
            <person name="Ravi A."/>
            <person name="Getino M."/>
            <person name="Pursley I."/>
            <person name="Horton D.L."/>
            <person name="Alikhan N.F."/>
            <person name="Baker D."/>
            <person name="Gharbi K."/>
            <person name="Hall N."/>
            <person name="Watson M."/>
            <person name="Adriaenssens E.M."/>
            <person name="Foster-Nyarko E."/>
            <person name="Jarju S."/>
            <person name="Secka A."/>
            <person name="Antonio M."/>
            <person name="Oren A."/>
            <person name="Chaudhuri R.R."/>
            <person name="La Ragione R."/>
            <person name="Hildebrand F."/>
            <person name="Pallen M.J."/>
        </authorList>
    </citation>
    <scope>NUCLEOTIDE SEQUENCE</scope>
    <source>
        <strain evidence="1">CHK33-7979</strain>
    </source>
</reference>
<reference evidence="1" key="2">
    <citation type="submission" date="2021-04" db="EMBL/GenBank/DDBJ databases">
        <authorList>
            <person name="Gilroy R."/>
        </authorList>
    </citation>
    <scope>NUCLEOTIDE SEQUENCE</scope>
    <source>
        <strain evidence="1">CHK33-7979</strain>
    </source>
</reference>
<proteinExistence type="predicted"/>
<evidence type="ECO:0000313" key="1">
    <source>
        <dbReference type="EMBL" id="HIY72879.1"/>
    </source>
</evidence>
<protein>
    <submittedName>
        <fullName evidence="1">Sporulation protein SpoIID</fullName>
    </submittedName>
</protein>
<dbReference type="Proteomes" id="UP000886824">
    <property type="component" value="Unassembled WGS sequence"/>
</dbReference>
<sequence length="101" mass="10086">GGGSYYVNGSSDTIGSISGAYAINGTGEMTAITDAPYVVTSSGTEVLGGGNTTSTGSSITFTGSGYGHNVGMSQQGARAMALRGMDYVDILTFYFTGITVG</sequence>
<dbReference type="EMBL" id="DXCX01000030">
    <property type="protein sequence ID" value="HIY72879.1"/>
    <property type="molecule type" value="Genomic_DNA"/>
</dbReference>
<accession>A0A9D1Z2N3</accession>